<dbReference type="PROSITE" id="PS01129">
    <property type="entry name" value="PSI_RLU"/>
    <property type="match status" value="1"/>
</dbReference>
<comment type="catalytic activity">
    <reaction evidence="5">
        <text>a uridine in tRNA = a pseudouridine in tRNA</text>
        <dbReference type="Rhea" id="RHEA:54572"/>
        <dbReference type="Rhea" id="RHEA-COMP:13339"/>
        <dbReference type="Rhea" id="RHEA-COMP:13934"/>
        <dbReference type="ChEBI" id="CHEBI:65314"/>
        <dbReference type="ChEBI" id="CHEBI:65315"/>
    </reaction>
</comment>
<dbReference type="PANTHER" id="PTHR21600">
    <property type="entry name" value="MITOCHONDRIAL RNA PSEUDOURIDINE SYNTHASE"/>
    <property type="match status" value="1"/>
</dbReference>
<evidence type="ECO:0000259" key="9">
    <source>
        <dbReference type="Pfam" id="PF00849"/>
    </source>
</evidence>
<keyword evidence="11" id="KW-1185">Reference proteome</keyword>
<evidence type="ECO:0000256" key="1">
    <source>
        <dbReference type="ARBA" id="ARBA00001166"/>
    </source>
</evidence>
<evidence type="ECO:0000256" key="4">
    <source>
        <dbReference type="ARBA" id="ARBA00023235"/>
    </source>
</evidence>
<keyword evidence="4" id="KW-0413">Isomerase</keyword>
<evidence type="ECO:0000313" key="11">
    <source>
        <dbReference type="Proteomes" id="UP000186922"/>
    </source>
</evidence>
<dbReference type="AlphaFoldDB" id="A0A1D1VNM8"/>
<feature type="domain" description="Pseudouridine synthase RsuA/RluA-like" evidence="9">
    <location>
        <begin position="233"/>
        <end position="403"/>
    </location>
</feature>
<dbReference type="EMBL" id="BDGG01000008">
    <property type="protein sequence ID" value="GAV02436.1"/>
    <property type="molecule type" value="Genomic_DNA"/>
</dbReference>
<sequence>MFSSVGTLSRTNWATSRAVSSLVIRIFRHGNPNVLSALTRAGSTASRRNAAARASSYQRDDDDDQPTGNDFPPQRPHRKKHDHPNGSVFTSTAVANQMGQGRTGASFDGPGDFRGRQSDRRSRLHEDEVTSGEGNRPKVRTAIEVVRAIRREKDDGDSKPQPQDAEEIFEPREENLKTTAQPVRTRKNAEGRHDLDSKGFRTYSHVVPDWNKMIADDVVNMLKRSIIYNEHDIVAINKPYGLPVHGGPSVHHHVARYLPKLAEILDPTKKLETLHMVHRIDKETTGVLLLARTAERAAQIHDLFLKRNVRKIYWVLTKGVPDPLKGIINIPIGESDFSGTHRKVLRPGPSPVTSLVRKGRRTRDDGREAITNYTVLGATKECALVELNTETGVKHQVRVHLAHGISTPVLGDHKYSHFTKLAPQKLPPSFLKAFDIRQQKVRTIPMHLHAMSVVLPEFIDGQNVHISAPLPEYFTQSMKKLRVRKNKFE</sequence>
<feature type="compositionally biased region" description="Basic and acidic residues" evidence="8">
    <location>
        <begin position="111"/>
        <end position="128"/>
    </location>
</feature>
<name>A0A1D1VNM8_RAMVA</name>
<evidence type="ECO:0000256" key="7">
    <source>
        <dbReference type="ARBA" id="ARBA00041563"/>
    </source>
</evidence>
<gene>
    <name evidence="10" type="primary">RvY_13003-1</name>
    <name evidence="10" type="synonym">RvY_13003.1</name>
    <name evidence="10" type="ORF">RvY_13003</name>
</gene>
<feature type="region of interest" description="Disordered" evidence="8">
    <location>
        <begin position="41"/>
        <end position="176"/>
    </location>
</feature>
<evidence type="ECO:0000256" key="6">
    <source>
        <dbReference type="ARBA" id="ARBA00039953"/>
    </source>
</evidence>
<evidence type="ECO:0000256" key="8">
    <source>
        <dbReference type="SAM" id="MobiDB-lite"/>
    </source>
</evidence>
<dbReference type="PANTHER" id="PTHR21600:SF83">
    <property type="entry name" value="PSEUDOURIDYLATE SYNTHASE RPUSD4, MITOCHONDRIAL"/>
    <property type="match status" value="1"/>
</dbReference>
<dbReference type="InterPro" id="IPR050188">
    <property type="entry name" value="RluA_PseudoU_synthase"/>
</dbReference>
<evidence type="ECO:0000256" key="3">
    <source>
        <dbReference type="ARBA" id="ARBA00010876"/>
    </source>
</evidence>
<accession>A0A1D1VNM8</accession>
<dbReference type="Proteomes" id="UP000186922">
    <property type="component" value="Unassembled WGS sequence"/>
</dbReference>
<dbReference type="STRING" id="947166.A0A1D1VNM8"/>
<dbReference type="Pfam" id="PF00849">
    <property type="entry name" value="PseudoU_synth_2"/>
    <property type="match status" value="1"/>
</dbReference>
<comment type="similarity">
    <text evidence="3">Belongs to the pseudouridine synthase RluA family.</text>
</comment>
<dbReference type="InterPro" id="IPR006224">
    <property type="entry name" value="PsdUridine_synth_RluA-like_CS"/>
</dbReference>
<dbReference type="InterPro" id="IPR020103">
    <property type="entry name" value="PsdUridine_synth_cat_dom_sf"/>
</dbReference>
<evidence type="ECO:0000256" key="2">
    <source>
        <dbReference type="ARBA" id="ARBA00001896"/>
    </source>
</evidence>
<protein>
    <recommendedName>
        <fullName evidence="6">Pseudouridylate synthase RPUSD4, mitochondrial</fullName>
    </recommendedName>
    <alternativeName>
        <fullName evidence="7">RNA pseudouridylate synthase domain-containing protein 4</fullName>
    </alternativeName>
</protein>
<comment type="catalytic activity">
    <reaction evidence="2">
        <text>uridine in 5S rRNA = pseudouridine in 5S rRNA</text>
        <dbReference type="Rhea" id="RHEA:47036"/>
        <dbReference type="Rhea" id="RHEA-COMP:11730"/>
        <dbReference type="Rhea" id="RHEA-COMP:11731"/>
        <dbReference type="ChEBI" id="CHEBI:65314"/>
        <dbReference type="ChEBI" id="CHEBI:65315"/>
    </reaction>
</comment>
<feature type="compositionally biased region" description="Low complexity" evidence="8">
    <location>
        <begin position="41"/>
        <end position="56"/>
    </location>
</feature>
<dbReference type="OrthoDB" id="418349at2759"/>
<organism evidence="10 11">
    <name type="scientific">Ramazzottius varieornatus</name>
    <name type="common">Water bear</name>
    <name type="synonym">Tardigrade</name>
    <dbReference type="NCBI Taxonomy" id="947166"/>
    <lineage>
        <taxon>Eukaryota</taxon>
        <taxon>Metazoa</taxon>
        <taxon>Ecdysozoa</taxon>
        <taxon>Tardigrada</taxon>
        <taxon>Eutardigrada</taxon>
        <taxon>Parachela</taxon>
        <taxon>Hypsibioidea</taxon>
        <taxon>Ramazzottiidae</taxon>
        <taxon>Ramazzottius</taxon>
    </lineage>
</organism>
<feature type="compositionally biased region" description="Basic and acidic residues" evidence="8">
    <location>
        <begin position="147"/>
        <end position="158"/>
    </location>
</feature>
<dbReference type="InterPro" id="IPR006145">
    <property type="entry name" value="PsdUridine_synth_RsuA/RluA"/>
</dbReference>
<dbReference type="GO" id="GO:0003723">
    <property type="term" value="F:RNA binding"/>
    <property type="evidence" value="ECO:0007669"/>
    <property type="project" value="InterPro"/>
</dbReference>
<comment type="catalytic activity">
    <reaction evidence="1">
        <text>a uridine in mRNA = a pseudouridine in mRNA</text>
        <dbReference type="Rhea" id="RHEA:56644"/>
        <dbReference type="Rhea" id="RHEA-COMP:14658"/>
        <dbReference type="Rhea" id="RHEA-COMP:14659"/>
        <dbReference type="ChEBI" id="CHEBI:65314"/>
        <dbReference type="ChEBI" id="CHEBI:65315"/>
    </reaction>
</comment>
<comment type="caution">
    <text evidence="10">The sequence shown here is derived from an EMBL/GenBank/DDBJ whole genome shotgun (WGS) entry which is preliminary data.</text>
</comment>
<dbReference type="CDD" id="cd02869">
    <property type="entry name" value="PseudoU_synth_RluA_like"/>
    <property type="match status" value="1"/>
</dbReference>
<feature type="compositionally biased region" description="Polar residues" evidence="8">
    <location>
        <begin position="87"/>
        <end position="100"/>
    </location>
</feature>
<dbReference type="Gene3D" id="3.30.2350.10">
    <property type="entry name" value="Pseudouridine synthase"/>
    <property type="match status" value="1"/>
</dbReference>
<dbReference type="GO" id="GO:0009982">
    <property type="term" value="F:pseudouridine synthase activity"/>
    <property type="evidence" value="ECO:0007669"/>
    <property type="project" value="InterPro"/>
</dbReference>
<evidence type="ECO:0000313" key="10">
    <source>
        <dbReference type="EMBL" id="GAV02436.1"/>
    </source>
</evidence>
<dbReference type="GO" id="GO:0001522">
    <property type="term" value="P:pseudouridine synthesis"/>
    <property type="evidence" value="ECO:0007669"/>
    <property type="project" value="InterPro"/>
</dbReference>
<reference evidence="10 11" key="1">
    <citation type="journal article" date="2016" name="Nat. Commun.">
        <title>Extremotolerant tardigrade genome and improved radiotolerance of human cultured cells by tardigrade-unique protein.</title>
        <authorList>
            <person name="Hashimoto T."/>
            <person name="Horikawa D.D."/>
            <person name="Saito Y."/>
            <person name="Kuwahara H."/>
            <person name="Kozuka-Hata H."/>
            <person name="Shin-I T."/>
            <person name="Minakuchi Y."/>
            <person name="Ohishi K."/>
            <person name="Motoyama A."/>
            <person name="Aizu T."/>
            <person name="Enomoto A."/>
            <person name="Kondo K."/>
            <person name="Tanaka S."/>
            <person name="Hara Y."/>
            <person name="Koshikawa S."/>
            <person name="Sagara H."/>
            <person name="Miura T."/>
            <person name="Yokobori S."/>
            <person name="Miyagawa K."/>
            <person name="Suzuki Y."/>
            <person name="Kubo T."/>
            <person name="Oyama M."/>
            <person name="Kohara Y."/>
            <person name="Fujiyama A."/>
            <person name="Arakawa K."/>
            <person name="Katayama T."/>
            <person name="Toyoda A."/>
            <person name="Kunieda T."/>
        </authorList>
    </citation>
    <scope>NUCLEOTIDE SEQUENCE [LARGE SCALE GENOMIC DNA]</scope>
    <source>
        <strain evidence="10 11">YOKOZUNA-1</strain>
    </source>
</reference>
<evidence type="ECO:0000256" key="5">
    <source>
        <dbReference type="ARBA" id="ARBA00036943"/>
    </source>
</evidence>
<proteinExistence type="inferred from homology"/>
<dbReference type="SUPFAM" id="SSF55120">
    <property type="entry name" value="Pseudouridine synthase"/>
    <property type="match status" value="1"/>
</dbReference>